<dbReference type="EMBL" id="AKHW03000729">
    <property type="protein sequence ID" value="KYO44544.1"/>
    <property type="molecule type" value="Genomic_DNA"/>
</dbReference>
<dbReference type="GO" id="GO:0004984">
    <property type="term" value="F:olfactory receptor activity"/>
    <property type="evidence" value="ECO:0007669"/>
    <property type="project" value="InterPro"/>
</dbReference>
<sequence length="369" mass="40995">MQTEKSAVPTFHLLLVWIPHCQLVSGGCDSSFRPGPGAREGPRANLRCAMHSFNNSSFDPITFILTGIPGMEQSHIWISVPFFLMYLAALLANSVILFIVSTERSLHEPTCLFLAMLAVADLMLSTTTVPKMLAIFWFGAKTISFDACITQMFFTHFSFIAESTVLLAMAFDRYIAICDPLRYPMILTPSVIGKIAVTAVLRGLCIMFPPIFLLKRLPYCGNNVMPHTYCEHMGIARQACADIRANIWYGLTTTLLSSGIDVVLIAISYALILRAVFQLPSKDARLKALSTCGSHLGVILMFYMPAFFSFLTHRFGHNIPGCIHILLANFYVVVPPMLNPIVYGVKTKQVRESVIRVFSQPRGVPCIGW</sequence>
<keyword evidence="9 13" id="KW-0675">Receptor</keyword>
<dbReference type="CDD" id="cd15221">
    <property type="entry name" value="7tmA_OR52B-like"/>
    <property type="match status" value="1"/>
</dbReference>
<evidence type="ECO:0000259" key="12">
    <source>
        <dbReference type="PROSITE" id="PS50262"/>
    </source>
</evidence>
<dbReference type="Proteomes" id="UP000050525">
    <property type="component" value="Unassembled WGS sequence"/>
</dbReference>
<feature type="chain" id="PRO_5007586704" description="Olfactory receptor" evidence="11">
    <location>
        <begin position="27"/>
        <end position="369"/>
    </location>
</feature>
<reference evidence="13 14" key="1">
    <citation type="journal article" date="2012" name="Genome Biol.">
        <title>Sequencing three crocodilian genomes to illuminate the evolution of archosaurs and amniotes.</title>
        <authorList>
            <person name="St John J.A."/>
            <person name="Braun E.L."/>
            <person name="Isberg S.R."/>
            <person name="Miles L.G."/>
            <person name="Chong A.Y."/>
            <person name="Gongora J."/>
            <person name="Dalzell P."/>
            <person name="Moran C."/>
            <person name="Bed'hom B."/>
            <person name="Abzhanov A."/>
            <person name="Burgess S.C."/>
            <person name="Cooksey A.M."/>
            <person name="Castoe T.A."/>
            <person name="Crawford N.G."/>
            <person name="Densmore L.D."/>
            <person name="Drew J.C."/>
            <person name="Edwards S.V."/>
            <person name="Faircloth B.C."/>
            <person name="Fujita M.K."/>
            <person name="Greenwold M.J."/>
            <person name="Hoffmann F.G."/>
            <person name="Howard J.M."/>
            <person name="Iguchi T."/>
            <person name="Janes D.E."/>
            <person name="Khan S.Y."/>
            <person name="Kohno S."/>
            <person name="de Koning A.J."/>
            <person name="Lance S.L."/>
            <person name="McCarthy F.M."/>
            <person name="McCormack J.E."/>
            <person name="Merchant M.E."/>
            <person name="Peterson D.G."/>
            <person name="Pollock D.D."/>
            <person name="Pourmand N."/>
            <person name="Raney B.J."/>
            <person name="Roessler K.A."/>
            <person name="Sanford J.R."/>
            <person name="Sawyer R.H."/>
            <person name="Schmidt C.J."/>
            <person name="Triplett E.W."/>
            <person name="Tuberville T.D."/>
            <person name="Venegas-Anaya M."/>
            <person name="Howard J.T."/>
            <person name="Jarvis E.D."/>
            <person name="Guillette L.J.Jr."/>
            <person name="Glenn T.C."/>
            <person name="Green R.E."/>
            <person name="Ray D.A."/>
        </authorList>
    </citation>
    <scope>NUCLEOTIDE SEQUENCE [LARGE SCALE GENOMIC DNA]</scope>
    <source>
        <strain evidence="13">KSC_2009_1</strain>
    </source>
</reference>
<feature type="transmembrane region" description="Helical" evidence="10">
    <location>
        <begin position="76"/>
        <end position="100"/>
    </location>
</feature>
<dbReference type="PRINTS" id="PR00245">
    <property type="entry name" value="OLFACTORYR"/>
</dbReference>
<proteinExistence type="inferred from homology"/>
<feature type="transmembrane region" description="Helical" evidence="10">
    <location>
        <begin position="191"/>
        <end position="213"/>
    </location>
</feature>
<dbReference type="GO" id="GO:0004930">
    <property type="term" value="F:G protein-coupled receptor activity"/>
    <property type="evidence" value="ECO:0007669"/>
    <property type="project" value="UniProtKB-KW"/>
</dbReference>
<keyword evidence="7 10" id="KW-0472">Membrane</keyword>
<dbReference type="GO" id="GO:0005886">
    <property type="term" value="C:plasma membrane"/>
    <property type="evidence" value="ECO:0007669"/>
    <property type="project" value="UniProtKB-SubCell"/>
</dbReference>
<evidence type="ECO:0000256" key="2">
    <source>
        <dbReference type="ARBA" id="ARBA00004141"/>
    </source>
</evidence>
<evidence type="ECO:0000256" key="8">
    <source>
        <dbReference type="ARBA" id="ARBA00023224"/>
    </source>
</evidence>
<gene>
    <name evidence="13" type="primary">OR52B2</name>
    <name evidence="13" type="ORF">Y1Q_0016696</name>
</gene>
<evidence type="ECO:0000256" key="6">
    <source>
        <dbReference type="ARBA" id="ARBA00022989"/>
    </source>
</evidence>
<keyword evidence="11" id="KW-0732">Signal</keyword>
<evidence type="ECO:0000256" key="3">
    <source>
        <dbReference type="ARBA" id="ARBA00022606"/>
    </source>
</evidence>
<keyword evidence="10" id="KW-1003">Cell membrane</keyword>
<feature type="transmembrane region" description="Helical" evidence="10">
    <location>
        <begin position="112"/>
        <end position="140"/>
    </location>
</feature>
<dbReference type="PRINTS" id="PR00237">
    <property type="entry name" value="GPCRRHODOPSN"/>
</dbReference>
<keyword evidence="14" id="KW-1185">Reference proteome</keyword>
<dbReference type="InterPro" id="IPR050402">
    <property type="entry name" value="OR51/52/56-like"/>
</dbReference>
<evidence type="ECO:0000313" key="13">
    <source>
        <dbReference type="EMBL" id="KYO44544.1"/>
    </source>
</evidence>
<keyword evidence="8 9" id="KW-0807">Transducer</keyword>
<comment type="similarity">
    <text evidence="9">Belongs to the G-protein coupled receptor 1 family.</text>
</comment>
<keyword evidence="9" id="KW-0297">G-protein coupled receptor</keyword>
<keyword evidence="5 10" id="KW-0552">Olfaction</keyword>
<keyword evidence="3 10" id="KW-0716">Sensory transduction</keyword>
<keyword evidence="6 10" id="KW-1133">Transmembrane helix</keyword>
<evidence type="ECO:0000256" key="10">
    <source>
        <dbReference type="RuleBase" id="RU363047"/>
    </source>
</evidence>
<feature type="transmembrane region" description="Helical" evidence="10">
    <location>
        <begin position="323"/>
        <end position="345"/>
    </location>
</feature>
<keyword evidence="4 9" id="KW-0812">Transmembrane</keyword>
<dbReference type="Gene3D" id="1.20.1070.10">
    <property type="entry name" value="Rhodopsin 7-helix transmembrane proteins"/>
    <property type="match status" value="1"/>
</dbReference>
<accession>A0A151P670</accession>
<dbReference type="eggNOG" id="ENOG502QV28">
    <property type="taxonomic scope" value="Eukaryota"/>
</dbReference>
<evidence type="ECO:0000256" key="1">
    <source>
        <dbReference type="ARBA" id="ARBA00002936"/>
    </source>
</evidence>
<dbReference type="PANTHER" id="PTHR26450:SF32">
    <property type="entry name" value="OLFACTORY RECEPTOR 52B6"/>
    <property type="match status" value="1"/>
</dbReference>
<feature type="transmembrane region" description="Helical" evidence="10">
    <location>
        <begin position="152"/>
        <end position="171"/>
    </location>
</feature>
<dbReference type="PROSITE" id="PS51257">
    <property type="entry name" value="PROKAR_LIPOPROTEIN"/>
    <property type="match status" value="1"/>
</dbReference>
<comment type="function">
    <text evidence="1">Odorant receptor.</text>
</comment>
<dbReference type="InterPro" id="IPR017452">
    <property type="entry name" value="GPCR_Rhodpsn_7TM"/>
</dbReference>
<feature type="transmembrane region" description="Helical" evidence="10">
    <location>
        <begin position="255"/>
        <end position="277"/>
    </location>
</feature>
<feature type="domain" description="G-protein coupled receptors family 1 profile" evidence="12">
    <location>
        <begin position="92"/>
        <end position="343"/>
    </location>
</feature>
<dbReference type="FunFam" id="1.20.1070.10:FF:000006">
    <property type="entry name" value="Olfactory receptor"/>
    <property type="match status" value="1"/>
</dbReference>
<dbReference type="PANTHER" id="PTHR26450">
    <property type="entry name" value="OLFACTORY RECEPTOR 56B1-RELATED"/>
    <property type="match status" value="1"/>
</dbReference>
<evidence type="ECO:0000256" key="11">
    <source>
        <dbReference type="SAM" id="SignalP"/>
    </source>
</evidence>
<dbReference type="PROSITE" id="PS00237">
    <property type="entry name" value="G_PROTEIN_RECEP_F1_1"/>
    <property type="match status" value="1"/>
</dbReference>
<evidence type="ECO:0000313" key="14">
    <source>
        <dbReference type="Proteomes" id="UP000050525"/>
    </source>
</evidence>
<feature type="transmembrane region" description="Helical" evidence="10">
    <location>
        <begin position="289"/>
        <end position="311"/>
    </location>
</feature>
<dbReference type="SUPFAM" id="SSF81321">
    <property type="entry name" value="Family A G protein-coupled receptor-like"/>
    <property type="match status" value="1"/>
</dbReference>
<comment type="caution">
    <text evidence="13">The sequence shown here is derived from an EMBL/GenBank/DDBJ whole genome shotgun (WGS) entry which is preliminary data.</text>
</comment>
<evidence type="ECO:0000256" key="9">
    <source>
        <dbReference type="RuleBase" id="RU000688"/>
    </source>
</evidence>
<evidence type="ECO:0000256" key="5">
    <source>
        <dbReference type="ARBA" id="ARBA00022725"/>
    </source>
</evidence>
<organism evidence="13 14">
    <name type="scientific">Alligator mississippiensis</name>
    <name type="common">American alligator</name>
    <dbReference type="NCBI Taxonomy" id="8496"/>
    <lineage>
        <taxon>Eukaryota</taxon>
        <taxon>Metazoa</taxon>
        <taxon>Chordata</taxon>
        <taxon>Craniata</taxon>
        <taxon>Vertebrata</taxon>
        <taxon>Euteleostomi</taxon>
        <taxon>Archelosauria</taxon>
        <taxon>Archosauria</taxon>
        <taxon>Crocodylia</taxon>
        <taxon>Alligatoridae</taxon>
        <taxon>Alligatorinae</taxon>
        <taxon>Alligator</taxon>
    </lineage>
</organism>
<dbReference type="InterPro" id="IPR000276">
    <property type="entry name" value="GPCR_Rhodpsn"/>
</dbReference>
<dbReference type="InterPro" id="IPR000725">
    <property type="entry name" value="Olfact_rcpt"/>
</dbReference>
<protein>
    <recommendedName>
        <fullName evidence="10">Olfactory receptor</fullName>
    </recommendedName>
</protein>
<evidence type="ECO:0000256" key="7">
    <source>
        <dbReference type="ARBA" id="ARBA00023136"/>
    </source>
</evidence>
<evidence type="ECO:0000256" key="4">
    <source>
        <dbReference type="ARBA" id="ARBA00022692"/>
    </source>
</evidence>
<comment type="subcellular location">
    <subcellularLocation>
        <location evidence="10">Cell membrane</location>
        <topology evidence="10">Multi-pass membrane protein</topology>
    </subcellularLocation>
    <subcellularLocation>
        <location evidence="2">Membrane</location>
        <topology evidence="2">Multi-pass membrane protein</topology>
    </subcellularLocation>
</comment>
<dbReference type="PROSITE" id="PS50262">
    <property type="entry name" value="G_PROTEIN_RECEP_F1_2"/>
    <property type="match status" value="1"/>
</dbReference>
<dbReference type="Pfam" id="PF13853">
    <property type="entry name" value="7tm_4"/>
    <property type="match status" value="1"/>
</dbReference>
<feature type="signal peptide" evidence="11">
    <location>
        <begin position="1"/>
        <end position="26"/>
    </location>
</feature>
<name>A0A151P670_ALLMI</name>
<dbReference type="AlphaFoldDB" id="A0A151P670"/>